<protein>
    <submittedName>
        <fullName evidence="4">Enoyl-[acyl-carrier-protein] reductase FabK</fullName>
    </submittedName>
</protein>
<evidence type="ECO:0000256" key="2">
    <source>
        <dbReference type="ARBA" id="ARBA00022643"/>
    </source>
</evidence>
<evidence type="ECO:0000256" key="3">
    <source>
        <dbReference type="ARBA" id="ARBA00023002"/>
    </source>
</evidence>
<evidence type="ECO:0000256" key="1">
    <source>
        <dbReference type="ARBA" id="ARBA00022630"/>
    </source>
</evidence>
<dbReference type="Gene3D" id="3.20.20.70">
    <property type="entry name" value="Aldolase class I"/>
    <property type="match status" value="1"/>
</dbReference>
<dbReference type="GO" id="GO:0018580">
    <property type="term" value="F:nitronate monooxygenase activity"/>
    <property type="evidence" value="ECO:0007669"/>
    <property type="project" value="InterPro"/>
</dbReference>
<dbReference type="CDD" id="cd04730">
    <property type="entry name" value="NPD_like"/>
    <property type="match status" value="1"/>
</dbReference>
<reference evidence="4 5" key="1">
    <citation type="journal article" date="2019" name="Nat. Microbiol.">
        <title>Wide diversity of methane and short-chain alkane metabolisms in uncultured archaea.</title>
        <authorList>
            <person name="Borrel G."/>
            <person name="Adam P.S."/>
            <person name="McKay L.J."/>
            <person name="Chen L.X."/>
            <person name="Sierra-Garcia I.N."/>
            <person name="Sieber C.M."/>
            <person name="Letourneur Q."/>
            <person name="Ghozlane A."/>
            <person name="Andersen G.L."/>
            <person name="Li W.J."/>
            <person name="Hallam S.J."/>
            <person name="Muyzer G."/>
            <person name="de Oliveira V.M."/>
            <person name="Inskeep W.P."/>
            <person name="Banfield J.F."/>
            <person name="Gribaldo S."/>
        </authorList>
    </citation>
    <scope>NUCLEOTIDE SEQUENCE [LARGE SCALE GENOMIC DNA]</scope>
    <source>
        <strain evidence="4">NM1b</strain>
    </source>
</reference>
<gene>
    <name evidence="4" type="ORF">EF807_04730</name>
</gene>
<dbReference type="AlphaFoldDB" id="A0A520KWH0"/>
<dbReference type="Proteomes" id="UP000320766">
    <property type="component" value="Unassembled WGS sequence"/>
</dbReference>
<accession>A0A520KWH0</accession>
<keyword evidence="2" id="KW-0288">FMN</keyword>
<dbReference type="EMBL" id="RXIL01000083">
    <property type="protein sequence ID" value="RZN69240.1"/>
    <property type="molecule type" value="Genomic_DNA"/>
</dbReference>
<proteinExistence type="predicted"/>
<dbReference type="PANTHER" id="PTHR32332:SF20">
    <property type="entry name" value="2-NITROPROPANE DIOXYGENASE-LIKE PROTEIN"/>
    <property type="match status" value="1"/>
</dbReference>
<dbReference type="Pfam" id="PF03060">
    <property type="entry name" value="NMO"/>
    <property type="match status" value="2"/>
</dbReference>
<keyword evidence="3" id="KW-0560">Oxidoreductase</keyword>
<dbReference type="InterPro" id="IPR013785">
    <property type="entry name" value="Aldolase_TIM"/>
</dbReference>
<organism evidence="4 5">
    <name type="scientific">Candidatus Methanolliviera hydrocarbonicum</name>
    <dbReference type="NCBI Taxonomy" id="2491085"/>
    <lineage>
        <taxon>Archaea</taxon>
        <taxon>Methanobacteriati</taxon>
        <taxon>Methanobacteriota</taxon>
        <taxon>Candidatus Methanoliparia</taxon>
        <taxon>Candidatus Methanoliparales</taxon>
        <taxon>Candidatus Methanollivieraceae</taxon>
        <taxon>Candidatus Methanolliviera</taxon>
    </lineage>
</organism>
<dbReference type="InterPro" id="IPR004136">
    <property type="entry name" value="NMO"/>
</dbReference>
<sequence length="312" mass="33927">MRTKICDMLGIKYPIIQGAMAWIGTAELVSAVSNAGGLGIISPITERGLREEIERTKKSTKKPFGVNLPILSPNAEEIMEEIIEEDISVVTAAVGDPKRFTPRLKKEKITVMQVVTNVRHAKSAEKAGADAVIAMGFEAGGRVGKEEIATLTLVPSVVDAVKIPVIAAGGIADVRGFLSAMMLGAKGVQIGTRFIATEECIAHKNFKNAIIDAREDSTTVIEKDLFPARVIKNEFSMNFELKAKGEERMTMVMSDMVKGRSALIDGDIKNGPIWCGQDAGMIKEMKKVKDVVDEIVREGKKMMDDFSTTLNR</sequence>
<comment type="caution">
    <text evidence="4">The sequence shown here is derived from an EMBL/GenBank/DDBJ whole genome shotgun (WGS) entry which is preliminary data.</text>
</comment>
<evidence type="ECO:0000313" key="4">
    <source>
        <dbReference type="EMBL" id="RZN69240.1"/>
    </source>
</evidence>
<keyword evidence="1" id="KW-0285">Flavoprotein</keyword>
<evidence type="ECO:0000313" key="5">
    <source>
        <dbReference type="Proteomes" id="UP000320766"/>
    </source>
</evidence>
<name>A0A520KWH0_9EURY</name>
<dbReference type="SUPFAM" id="SSF51412">
    <property type="entry name" value="Inosine monophosphate dehydrogenase (IMPDH)"/>
    <property type="match status" value="1"/>
</dbReference>
<dbReference type="PANTHER" id="PTHR32332">
    <property type="entry name" value="2-NITROPROPANE DIOXYGENASE"/>
    <property type="match status" value="1"/>
</dbReference>